<gene>
    <name evidence="1" type="ORF">GCM10008938_47510</name>
</gene>
<name>A0ABQ2DFE4_9DEIO</name>
<keyword evidence="2" id="KW-1185">Reference proteome</keyword>
<organism evidence="1 2">
    <name type="scientific">Deinococcus roseus</name>
    <dbReference type="NCBI Taxonomy" id="392414"/>
    <lineage>
        <taxon>Bacteria</taxon>
        <taxon>Thermotogati</taxon>
        <taxon>Deinococcota</taxon>
        <taxon>Deinococci</taxon>
        <taxon>Deinococcales</taxon>
        <taxon>Deinococcaceae</taxon>
        <taxon>Deinococcus</taxon>
    </lineage>
</organism>
<dbReference type="EMBL" id="BMOD01000033">
    <property type="protein sequence ID" value="GGJ55831.1"/>
    <property type="molecule type" value="Genomic_DNA"/>
</dbReference>
<comment type="caution">
    <text evidence="1">The sequence shown here is derived from an EMBL/GenBank/DDBJ whole genome shotgun (WGS) entry which is preliminary data.</text>
</comment>
<accession>A0ABQ2DFE4</accession>
<reference evidence="2" key="1">
    <citation type="journal article" date="2019" name="Int. J. Syst. Evol. Microbiol.">
        <title>The Global Catalogue of Microorganisms (GCM) 10K type strain sequencing project: providing services to taxonomists for standard genome sequencing and annotation.</title>
        <authorList>
            <consortium name="The Broad Institute Genomics Platform"/>
            <consortium name="The Broad Institute Genome Sequencing Center for Infectious Disease"/>
            <person name="Wu L."/>
            <person name="Ma J."/>
        </authorList>
    </citation>
    <scope>NUCLEOTIDE SEQUENCE [LARGE SCALE GENOMIC DNA]</scope>
    <source>
        <strain evidence="2">JCM 14370</strain>
    </source>
</reference>
<evidence type="ECO:0000313" key="1">
    <source>
        <dbReference type="EMBL" id="GGJ55831.1"/>
    </source>
</evidence>
<evidence type="ECO:0000313" key="2">
    <source>
        <dbReference type="Proteomes" id="UP000632222"/>
    </source>
</evidence>
<protein>
    <submittedName>
        <fullName evidence="1">Uncharacterized protein</fullName>
    </submittedName>
</protein>
<sequence length="110" mass="12663">MPLTLEKRHEQYQEGNRVCILIASALAHSALFTQFLHGTITRTTPKALQIQIDDPHTPNSRVHQKTLWLPRRALIEKEKSTHLAKWFIPDRYTSHLLENLPQSGVSARAF</sequence>
<dbReference type="Proteomes" id="UP000632222">
    <property type="component" value="Unassembled WGS sequence"/>
</dbReference>
<dbReference type="RefSeq" id="WP_189008082.1">
    <property type="nucleotide sequence ID" value="NZ_BMOD01000033.1"/>
</dbReference>
<proteinExistence type="predicted"/>